<evidence type="ECO:0000256" key="5">
    <source>
        <dbReference type="ARBA" id="ARBA00019511"/>
    </source>
</evidence>
<dbReference type="PANTHER" id="PTHR43416:SF5">
    <property type="entry name" value="DIHYDROLIPOYLLYSINE-RESIDUE SUCCINYLTRANSFERASE COMPONENT OF 2-OXOGLUTARATE DEHYDROGENASE COMPLEX, MITOCHONDRIAL"/>
    <property type="match status" value="1"/>
</dbReference>
<comment type="similarity">
    <text evidence="3 11">Belongs to the 2-oxoacid dehydrogenase family.</text>
</comment>
<evidence type="ECO:0000313" key="14">
    <source>
        <dbReference type="EMBL" id="PWF55304.1"/>
    </source>
</evidence>
<dbReference type="InterPro" id="IPR001078">
    <property type="entry name" value="2-oxoacid_DH_actylTfrase"/>
</dbReference>
<evidence type="ECO:0000256" key="8">
    <source>
        <dbReference type="ARBA" id="ARBA00022823"/>
    </source>
</evidence>
<evidence type="ECO:0000256" key="6">
    <source>
        <dbReference type="ARBA" id="ARBA00022532"/>
    </source>
</evidence>
<dbReference type="NCBIfam" id="TIGR01347">
    <property type="entry name" value="sucB"/>
    <property type="match status" value="1"/>
</dbReference>
<evidence type="ECO:0000256" key="11">
    <source>
        <dbReference type="RuleBase" id="RU361138"/>
    </source>
</evidence>
<keyword evidence="15" id="KW-1185">Reference proteome</keyword>
<dbReference type="PROSITE" id="PS50968">
    <property type="entry name" value="BIOTINYL_LIPOYL"/>
    <property type="match status" value="1"/>
</dbReference>
<dbReference type="Proteomes" id="UP000241421">
    <property type="component" value="Unassembled WGS sequence"/>
</dbReference>
<evidence type="ECO:0000256" key="9">
    <source>
        <dbReference type="ARBA" id="ARBA00023315"/>
    </source>
</evidence>
<dbReference type="GO" id="GO:0004149">
    <property type="term" value="F:dihydrolipoyllysine-residue succinyltransferase activity"/>
    <property type="evidence" value="ECO:0007669"/>
    <property type="project" value="UniProtKB-UniRule"/>
</dbReference>
<dbReference type="FunFam" id="3.30.559.10:FF:000007">
    <property type="entry name" value="Dihydrolipoamide acetyltransferase component of pyruvate dehydrogenase complex"/>
    <property type="match status" value="1"/>
</dbReference>
<dbReference type="InterPro" id="IPR023213">
    <property type="entry name" value="CAT-like_dom_sf"/>
</dbReference>
<dbReference type="GO" id="GO:0005829">
    <property type="term" value="C:cytosol"/>
    <property type="evidence" value="ECO:0007669"/>
    <property type="project" value="TreeGrafter"/>
</dbReference>
<dbReference type="Gene3D" id="3.30.559.10">
    <property type="entry name" value="Chloramphenicol acetyltransferase-like domain"/>
    <property type="match status" value="1"/>
</dbReference>
<dbReference type="Pfam" id="PF02817">
    <property type="entry name" value="E3_binding"/>
    <property type="match status" value="1"/>
</dbReference>
<feature type="domain" description="Lipoyl-binding" evidence="12">
    <location>
        <begin position="3"/>
        <end position="78"/>
    </location>
</feature>
<dbReference type="NCBIfam" id="NF004309">
    <property type="entry name" value="PRK05704.1"/>
    <property type="match status" value="1"/>
</dbReference>
<name>A0A2U2I6B9_9BURK</name>
<keyword evidence="6 11" id="KW-0816">Tricarboxylic acid cycle</keyword>
<dbReference type="Gene3D" id="4.10.320.10">
    <property type="entry name" value="E3-binding domain"/>
    <property type="match status" value="1"/>
</dbReference>
<dbReference type="Gene3D" id="2.40.50.100">
    <property type="match status" value="1"/>
</dbReference>
<protein>
    <recommendedName>
        <fullName evidence="5 11">Dihydrolipoyllysine-residue succinyltransferase component of 2-oxoglutarate dehydrogenase complex</fullName>
        <ecNumber evidence="4 11">2.3.1.61</ecNumber>
    </recommendedName>
    <alternativeName>
        <fullName evidence="11">2-oxoglutarate dehydrogenase complex component E2</fullName>
    </alternativeName>
</protein>
<dbReference type="EC" id="2.3.1.61" evidence="4 11"/>
<dbReference type="InterPro" id="IPR011053">
    <property type="entry name" value="Single_hybrid_motif"/>
</dbReference>
<sequence length="419" mass="43665">MAQIEVKVPQLSESVAEATLLVWHKKVGETVGRDENLIDVETDKVVLELPAPGAGTITQIIKGDGSTVVAGEVIAIIDTEGSAKVSPMEVSSLPVQPEAPAAAAAAPAPASKAGVAMPAAAKILADNAMSALDVAGSGKDGRVTKGDVLGAIAAPGAAKPAVAAPAPAPAKAPLQQVAAPGAAGLGERPEERVPMSRLRARIAERLVMSQSTNAILTTFNEVNMQPVIDLRNKYKDKFEKEHGVKLGFMSFFVKAAVAALKKYPVINASVDGNDIVYHGYFDIGIAVGSPRGLVVPILRNADQMSIAEIEKRIGEFGAKAKEGKLTLDDLTGGTFSISNGGIFGSMLSTPIINPPQSAILGVHATKDRAVVEDGVVVVRPMNYLAMSYDHRIIDGREAVLGLVAMKETLEDPARLLLDL</sequence>
<evidence type="ECO:0000259" key="13">
    <source>
        <dbReference type="PROSITE" id="PS51826"/>
    </source>
</evidence>
<dbReference type="PANTHER" id="PTHR43416">
    <property type="entry name" value="DIHYDROLIPOYLLYSINE-RESIDUE SUCCINYLTRANSFERASE COMPONENT OF 2-OXOGLUTARATE DEHYDROGENASE COMPLEX, MITOCHONDRIAL-RELATED"/>
    <property type="match status" value="1"/>
</dbReference>
<evidence type="ECO:0000256" key="10">
    <source>
        <dbReference type="ARBA" id="ARBA00052761"/>
    </source>
</evidence>
<evidence type="ECO:0000256" key="7">
    <source>
        <dbReference type="ARBA" id="ARBA00022679"/>
    </source>
</evidence>
<reference evidence="14 15" key="1">
    <citation type="submission" date="2018-04" db="EMBL/GenBank/DDBJ databases">
        <title>Massilia violaceinigra sp. nov., a novel purple-pigmented bacterium isolated from Tianshan glacier, Xinjiang, China.</title>
        <authorList>
            <person name="Wang H."/>
        </authorList>
    </citation>
    <scope>NUCLEOTIDE SEQUENCE [LARGE SCALE GENOMIC DNA]</scope>
    <source>
        <strain evidence="14 15">B448-2</strain>
    </source>
</reference>
<evidence type="ECO:0000256" key="2">
    <source>
        <dbReference type="ARBA" id="ARBA00005145"/>
    </source>
</evidence>
<dbReference type="InterPro" id="IPR003016">
    <property type="entry name" value="2-oxoA_DH_lipoyl-BS"/>
</dbReference>
<dbReference type="UniPathway" id="UPA00868">
    <property type="reaction ID" value="UER00840"/>
</dbReference>
<evidence type="ECO:0000256" key="4">
    <source>
        <dbReference type="ARBA" id="ARBA00012945"/>
    </source>
</evidence>
<keyword evidence="9 11" id="KW-0012">Acyltransferase</keyword>
<feature type="domain" description="Peripheral subunit-binding (PSBD)" evidence="13">
    <location>
        <begin position="115"/>
        <end position="152"/>
    </location>
</feature>
<evidence type="ECO:0000259" key="12">
    <source>
        <dbReference type="PROSITE" id="PS50968"/>
    </source>
</evidence>
<comment type="function">
    <text evidence="1 11">E2 component of the 2-oxoglutarate dehydrogenase (OGDH) complex which catalyzes the second step in the conversion of 2-oxoglutarate to succinyl-CoA and CO(2).</text>
</comment>
<keyword evidence="8 11" id="KW-0450">Lipoyl</keyword>
<comment type="catalytic activity">
    <reaction evidence="10 11">
        <text>N(6)-[(R)-dihydrolipoyl]-L-lysyl-[protein] + succinyl-CoA = N(6)-[(R)-S(8)-succinyldihydrolipoyl]-L-lysyl-[protein] + CoA</text>
        <dbReference type="Rhea" id="RHEA:15213"/>
        <dbReference type="Rhea" id="RHEA-COMP:10475"/>
        <dbReference type="Rhea" id="RHEA-COMP:20092"/>
        <dbReference type="ChEBI" id="CHEBI:57287"/>
        <dbReference type="ChEBI" id="CHEBI:57292"/>
        <dbReference type="ChEBI" id="CHEBI:83100"/>
        <dbReference type="ChEBI" id="CHEBI:83120"/>
        <dbReference type="EC" id="2.3.1.61"/>
    </reaction>
</comment>
<dbReference type="InterPro" id="IPR050537">
    <property type="entry name" value="2-oxoacid_dehydrogenase"/>
</dbReference>
<dbReference type="InterPro" id="IPR006255">
    <property type="entry name" value="SucB"/>
</dbReference>
<organism evidence="14 15">
    <name type="scientific">Massilia glaciei</name>
    <dbReference type="NCBI Taxonomy" id="1524097"/>
    <lineage>
        <taxon>Bacteria</taxon>
        <taxon>Pseudomonadati</taxon>
        <taxon>Pseudomonadota</taxon>
        <taxon>Betaproteobacteria</taxon>
        <taxon>Burkholderiales</taxon>
        <taxon>Oxalobacteraceae</taxon>
        <taxon>Telluria group</taxon>
        <taxon>Massilia</taxon>
    </lineage>
</organism>
<dbReference type="GO" id="GO:0006099">
    <property type="term" value="P:tricarboxylic acid cycle"/>
    <property type="evidence" value="ECO:0007669"/>
    <property type="project" value="UniProtKB-UniRule"/>
</dbReference>
<gene>
    <name evidence="14" type="ORF">C7C56_002570</name>
</gene>
<dbReference type="Pfam" id="PF00364">
    <property type="entry name" value="Biotin_lipoyl"/>
    <property type="match status" value="1"/>
</dbReference>
<keyword evidence="7 11" id="KW-0808">Transferase</keyword>
<evidence type="ECO:0000313" key="15">
    <source>
        <dbReference type="Proteomes" id="UP000241421"/>
    </source>
</evidence>
<dbReference type="SUPFAM" id="SSF51230">
    <property type="entry name" value="Single hybrid motif"/>
    <property type="match status" value="1"/>
</dbReference>
<dbReference type="RefSeq" id="WP_106755940.1">
    <property type="nucleotide sequence ID" value="NZ_PXWF02000035.1"/>
</dbReference>
<comment type="cofactor">
    <cofactor evidence="11">
        <name>(R)-lipoate</name>
        <dbReference type="ChEBI" id="CHEBI:83088"/>
    </cofactor>
    <text evidence="11">Binds 1 lipoyl cofactor covalently.</text>
</comment>
<dbReference type="SUPFAM" id="SSF52777">
    <property type="entry name" value="CoA-dependent acyltransferases"/>
    <property type="match status" value="1"/>
</dbReference>
<dbReference type="EMBL" id="PXWF02000035">
    <property type="protein sequence ID" value="PWF55304.1"/>
    <property type="molecule type" value="Genomic_DNA"/>
</dbReference>
<accession>A0A2U2I6B9</accession>
<dbReference type="GO" id="GO:0045252">
    <property type="term" value="C:oxoglutarate dehydrogenase complex"/>
    <property type="evidence" value="ECO:0007669"/>
    <property type="project" value="UniProtKB-UniRule"/>
</dbReference>
<dbReference type="Pfam" id="PF00198">
    <property type="entry name" value="2-oxoacid_dh"/>
    <property type="match status" value="1"/>
</dbReference>
<dbReference type="InterPro" id="IPR004167">
    <property type="entry name" value="PSBD"/>
</dbReference>
<dbReference type="PROSITE" id="PS51826">
    <property type="entry name" value="PSBD"/>
    <property type="match status" value="1"/>
</dbReference>
<proteinExistence type="inferred from homology"/>
<dbReference type="AlphaFoldDB" id="A0A2U2I6B9"/>
<dbReference type="SUPFAM" id="SSF47005">
    <property type="entry name" value="Peripheral subunit-binding domain of 2-oxo acid dehydrogenase complex"/>
    <property type="match status" value="1"/>
</dbReference>
<dbReference type="PROSITE" id="PS00189">
    <property type="entry name" value="LIPOYL"/>
    <property type="match status" value="1"/>
</dbReference>
<dbReference type="GO" id="GO:0033512">
    <property type="term" value="P:L-lysine catabolic process to acetyl-CoA via saccharopine"/>
    <property type="evidence" value="ECO:0007669"/>
    <property type="project" value="UniProtKB-UniRule"/>
</dbReference>
<comment type="pathway">
    <text evidence="2 11">Amino-acid degradation; L-lysine degradation via saccharopine pathway; glutaryl-CoA from L-lysine: step 6/6.</text>
</comment>
<dbReference type="InterPro" id="IPR036625">
    <property type="entry name" value="E3-bd_dom_sf"/>
</dbReference>
<comment type="caution">
    <text evidence="14">The sequence shown here is derived from an EMBL/GenBank/DDBJ whole genome shotgun (WGS) entry which is preliminary data.</text>
</comment>
<evidence type="ECO:0000256" key="3">
    <source>
        <dbReference type="ARBA" id="ARBA00007317"/>
    </source>
</evidence>
<dbReference type="CDD" id="cd06849">
    <property type="entry name" value="lipoyl_domain"/>
    <property type="match status" value="1"/>
</dbReference>
<dbReference type="OrthoDB" id="9805770at2"/>
<dbReference type="InterPro" id="IPR000089">
    <property type="entry name" value="Biotin_lipoyl"/>
</dbReference>
<evidence type="ECO:0000256" key="1">
    <source>
        <dbReference type="ARBA" id="ARBA00004052"/>
    </source>
</evidence>